<evidence type="ECO:0000259" key="3">
    <source>
        <dbReference type="PROSITE" id="PS51109"/>
    </source>
</evidence>
<name>A0ABV6G917_9BACI</name>
<comment type="caution">
    <text evidence="4">The sequence shown here is derived from an EMBL/GenBank/DDBJ whole genome shotgun (WGS) entry which is preliminary data.</text>
</comment>
<gene>
    <name evidence="4" type="ORF">ACFFIX_01695</name>
</gene>
<accession>A0ABV6G917</accession>
<dbReference type="PANTHER" id="PTHR35788:SF1">
    <property type="entry name" value="EXPORTED PROTEIN"/>
    <property type="match status" value="1"/>
</dbReference>
<dbReference type="PROSITE" id="PS51109">
    <property type="entry name" value="G5"/>
    <property type="match status" value="1"/>
</dbReference>
<dbReference type="InterPro" id="IPR007391">
    <property type="entry name" value="Vancomycin_resist_VanW"/>
</dbReference>
<organism evidence="4 5">
    <name type="scientific">Metabacillus herbersteinensis</name>
    <dbReference type="NCBI Taxonomy" id="283816"/>
    <lineage>
        <taxon>Bacteria</taxon>
        <taxon>Bacillati</taxon>
        <taxon>Bacillota</taxon>
        <taxon>Bacilli</taxon>
        <taxon>Bacillales</taxon>
        <taxon>Bacillaceae</taxon>
        <taxon>Metabacillus</taxon>
    </lineage>
</organism>
<feature type="compositionally biased region" description="Basic and acidic residues" evidence="2">
    <location>
        <begin position="341"/>
        <end position="353"/>
    </location>
</feature>
<reference evidence="4 5" key="1">
    <citation type="submission" date="2024-09" db="EMBL/GenBank/DDBJ databases">
        <authorList>
            <person name="Sun Q."/>
            <person name="Mori K."/>
        </authorList>
    </citation>
    <scope>NUCLEOTIDE SEQUENCE [LARGE SCALE GENOMIC DNA]</scope>
    <source>
        <strain evidence="4 5">CCM 7228</strain>
    </source>
</reference>
<dbReference type="InterPro" id="IPR052913">
    <property type="entry name" value="Glycopeptide_resist_protein"/>
</dbReference>
<dbReference type="Pfam" id="PF04294">
    <property type="entry name" value="VanW"/>
    <property type="match status" value="1"/>
</dbReference>
<dbReference type="Pfam" id="PF07501">
    <property type="entry name" value="G5"/>
    <property type="match status" value="1"/>
</dbReference>
<keyword evidence="1" id="KW-0732">Signal</keyword>
<evidence type="ECO:0000256" key="1">
    <source>
        <dbReference type="ARBA" id="ARBA00022729"/>
    </source>
</evidence>
<sequence>MRIKNQQKAFLVLAFSTLFIFSFSQIGASAYTYLFKGSNVKQGTMNASNDLTSSLETAVYEVNSDDYELQDQLPKTIISESKIGLDNQNSNDLKDKLQSAVVQPGQTFSFQSYLDENQLDALESGFLNRVATAIYTAILPTNLQIIERHISSELPEYAELGKEANFKPNQRDLIFFNPDTSDIEVTFLITDEMLSVQIKGITTEGQFKVVVENEKAFSANTIIQYDSSLPELGKKVVSEGKKGQSVTVKRLLVQNDNSQLEIVLSEDFYAPIHRVEKHGLKKAESYTLPNEVEGNTVDENGQPFLPPEIEIPNQSPNVTQDNSNQGGMNGDARPSTSEENNTDRLWEKPEVLK</sequence>
<evidence type="ECO:0000313" key="4">
    <source>
        <dbReference type="EMBL" id="MFC0270173.1"/>
    </source>
</evidence>
<keyword evidence="5" id="KW-1185">Reference proteome</keyword>
<feature type="region of interest" description="Disordered" evidence="2">
    <location>
        <begin position="291"/>
        <end position="353"/>
    </location>
</feature>
<dbReference type="PANTHER" id="PTHR35788">
    <property type="entry name" value="EXPORTED PROTEIN-RELATED"/>
    <property type="match status" value="1"/>
</dbReference>
<feature type="domain" description="G5" evidence="3">
    <location>
        <begin position="202"/>
        <end position="282"/>
    </location>
</feature>
<dbReference type="EMBL" id="JBHLVO010000001">
    <property type="protein sequence ID" value="MFC0270173.1"/>
    <property type="molecule type" value="Genomic_DNA"/>
</dbReference>
<evidence type="ECO:0000313" key="5">
    <source>
        <dbReference type="Proteomes" id="UP001589854"/>
    </source>
</evidence>
<protein>
    <submittedName>
        <fullName evidence="4">VanW family protein</fullName>
    </submittedName>
</protein>
<dbReference type="Gene3D" id="2.20.230.10">
    <property type="entry name" value="Resuscitation-promoting factor rpfb"/>
    <property type="match status" value="1"/>
</dbReference>
<feature type="compositionally biased region" description="Polar residues" evidence="2">
    <location>
        <begin position="312"/>
        <end position="326"/>
    </location>
</feature>
<dbReference type="RefSeq" id="WP_378929858.1">
    <property type="nucleotide sequence ID" value="NZ_JBHLVO010000001.1"/>
</dbReference>
<dbReference type="Proteomes" id="UP001589854">
    <property type="component" value="Unassembled WGS sequence"/>
</dbReference>
<dbReference type="InterPro" id="IPR011098">
    <property type="entry name" value="G5_dom"/>
</dbReference>
<evidence type="ECO:0000256" key="2">
    <source>
        <dbReference type="SAM" id="MobiDB-lite"/>
    </source>
</evidence>
<proteinExistence type="predicted"/>